<reference evidence="2" key="1">
    <citation type="submission" date="2021-01" db="EMBL/GenBank/DDBJ databases">
        <authorList>
            <person name="Corre E."/>
            <person name="Pelletier E."/>
            <person name="Niang G."/>
            <person name="Scheremetjew M."/>
            <person name="Finn R."/>
            <person name="Kale V."/>
            <person name="Holt S."/>
            <person name="Cochrane G."/>
            <person name="Meng A."/>
            <person name="Brown T."/>
            <person name="Cohen L."/>
        </authorList>
    </citation>
    <scope>NUCLEOTIDE SEQUENCE</scope>
    <source>
        <strain evidence="2">379</strain>
    </source>
</reference>
<feature type="compositionally biased region" description="Basic and acidic residues" evidence="1">
    <location>
        <begin position="61"/>
        <end position="75"/>
    </location>
</feature>
<evidence type="ECO:0000256" key="1">
    <source>
        <dbReference type="SAM" id="MobiDB-lite"/>
    </source>
</evidence>
<evidence type="ECO:0000313" key="2">
    <source>
        <dbReference type="EMBL" id="CAE0550209.1"/>
    </source>
</evidence>
<organism evidence="2">
    <name type="scientific">Emiliania huxleyi</name>
    <name type="common">Coccolithophore</name>
    <name type="synonym">Pontosphaera huxleyi</name>
    <dbReference type="NCBI Taxonomy" id="2903"/>
    <lineage>
        <taxon>Eukaryota</taxon>
        <taxon>Haptista</taxon>
        <taxon>Haptophyta</taxon>
        <taxon>Prymnesiophyceae</taxon>
        <taxon>Isochrysidales</taxon>
        <taxon>Noelaerhabdaceae</taxon>
        <taxon>Emiliania</taxon>
    </lineage>
</organism>
<sequence length="125" mass="13947">MLGSDSVYRGQRSRGPLVPVPRLLATTRAEEEAARAAGMHTSAPRQYAFIKESLNALEAAHAAKEHAARQEQYERIRRRHKVRGGGDDDDDAIGSSDEGEPADDLRARLAEMTEERRVPERDDPR</sequence>
<protein>
    <submittedName>
        <fullName evidence="2">Uncharacterized protein</fullName>
    </submittedName>
</protein>
<feature type="compositionally biased region" description="Basic and acidic residues" evidence="1">
    <location>
        <begin position="103"/>
        <end position="125"/>
    </location>
</feature>
<gene>
    <name evidence="2" type="ORF">EHUX00137_LOCUS17954</name>
</gene>
<feature type="region of interest" description="Disordered" evidence="1">
    <location>
        <begin position="1"/>
        <end position="21"/>
    </location>
</feature>
<feature type="region of interest" description="Disordered" evidence="1">
    <location>
        <begin position="61"/>
        <end position="125"/>
    </location>
</feature>
<dbReference type="EMBL" id="HBIR01023451">
    <property type="protein sequence ID" value="CAE0550209.1"/>
    <property type="molecule type" value="Transcribed_RNA"/>
</dbReference>
<proteinExistence type="predicted"/>
<feature type="compositionally biased region" description="Acidic residues" evidence="1">
    <location>
        <begin position="87"/>
        <end position="102"/>
    </location>
</feature>
<accession>A0A7S3SBV1</accession>
<dbReference type="AlphaFoldDB" id="A0A7S3SBV1"/>
<name>A0A7S3SBV1_EMIHU</name>